<name>A0A8H4N887_9PEZI</name>
<protein>
    <submittedName>
        <fullName evidence="2">Coq5 family methyltransferase</fullName>
    </submittedName>
</protein>
<dbReference type="EMBL" id="WWBZ02000012">
    <property type="protein sequence ID" value="KAF4310903.1"/>
    <property type="molecule type" value="Genomic_DNA"/>
</dbReference>
<dbReference type="SUPFAM" id="SSF53335">
    <property type="entry name" value="S-adenosyl-L-methionine-dependent methyltransferases"/>
    <property type="match status" value="1"/>
</dbReference>
<gene>
    <name evidence="2" type="ORF">GTA08_BOTSDO13581</name>
</gene>
<proteinExistence type="predicted"/>
<dbReference type="PANTHER" id="PTHR42912">
    <property type="entry name" value="METHYLTRANSFERASE"/>
    <property type="match status" value="1"/>
</dbReference>
<dbReference type="InterPro" id="IPR041698">
    <property type="entry name" value="Methyltransf_25"/>
</dbReference>
<dbReference type="PANTHER" id="PTHR42912:SF80">
    <property type="entry name" value="METHYLTRANSFERASE DOMAIN-CONTAINING PROTEIN"/>
    <property type="match status" value="1"/>
</dbReference>
<dbReference type="AlphaFoldDB" id="A0A8H4N887"/>
<organism evidence="2 3">
    <name type="scientific">Botryosphaeria dothidea</name>
    <dbReference type="NCBI Taxonomy" id="55169"/>
    <lineage>
        <taxon>Eukaryota</taxon>
        <taxon>Fungi</taxon>
        <taxon>Dikarya</taxon>
        <taxon>Ascomycota</taxon>
        <taxon>Pezizomycotina</taxon>
        <taxon>Dothideomycetes</taxon>
        <taxon>Dothideomycetes incertae sedis</taxon>
        <taxon>Botryosphaeriales</taxon>
        <taxon>Botryosphaeriaceae</taxon>
        <taxon>Botryosphaeria</taxon>
    </lineage>
</organism>
<evidence type="ECO:0000313" key="3">
    <source>
        <dbReference type="Proteomes" id="UP000572817"/>
    </source>
</evidence>
<evidence type="ECO:0000313" key="2">
    <source>
        <dbReference type="EMBL" id="KAF4310903.1"/>
    </source>
</evidence>
<sequence length="286" mass="31798">MDWKDPGVAKQYKPGEAMTGPFALHILQQAGLDASTLPTTGDLVTLDNACGTGILTVHLYATLPDHAKARIQHTCSDISPAMVDAVQSRIGDAGWQGASAKVLDAQKMDVPSNTFTHVLTNFGFVGARNPRLVLEEWRRILRPGGIAGFTVWEFVGWFPVVEAAVRMLDGPKFPTWKEFCTTFSSGGPWDERAFFEKEINTAGFEEMRIETRENKTRHANAKEFCDVYGGMCKVIMGNFWGEEEKEKYGPLLNSAIEKALKEQQGEDEVVLDWKAWVVTAKAPREK</sequence>
<keyword evidence="2" id="KW-0489">Methyltransferase</keyword>
<comment type="caution">
    <text evidence="2">The sequence shown here is derived from an EMBL/GenBank/DDBJ whole genome shotgun (WGS) entry which is preliminary data.</text>
</comment>
<dbReference type="Pfam" id="PF13649">
    <property type="entry name" value="Methyltransf_25"/>
    <property type="match status" value="1"/>
</dbReference>
<dbReference type="OrthoDB" id="2013972at2759"/>
<dbReference type="GO" id="GO:0008168">
    <property type="term" value="F:methyltransferase activity"/>
    <property type="evidence" value="ECO:0007669"/>
    <property type="project" value="UniProtKB-KW"/>
</dbReference>
<dbReference type="CDD" id="cd02440">
    <property type="entry name" value="AdoMet_MTases"/>
    <property type="match status" value="1"/>
</dbReference>
<dbReference type="InterPro" id="IPR029063">
    <property type="entry name" value="SAM-dependent_MTases_sf"/>
</dbReference>
<keyword evidence="2" id="KW-0808">Transferase</keyword>
<dbReference type="Gene3D" id="3.40.50.150">
    <property type="entry name" value="Vaccinia Virus protein VP39"/>
    <property type="match status" value="1"/>
</dbReference>
<accession>A0A8H4N887</accession>
<dbReference type="InterPro" id="IPR050508">
    <property type="entry name" value="Methyltransf_Superfamily"/>
</dbReference>
<feature type="domain" description="Methyltransferase" evidence="1">
    <location>
        <begin position="46"/>
        <end position="145"/>
    </location>
</feature>
<reference evidence="2" key="1">
    <citation type="submission" date="2020-04" db="EMBL/GenBank/DDBJ databases">
        <title>Genome Assembly and Annotation of Botryosphaeria dothidea sdau 11-99, a Latent Pathogen of Apple Fruit Ring Rot in China.</title>
        <authorList>
            <person name="Yu C."/>
            <person name="Diao Y."/>
            <person name="Lu Q."/>
            <person name="Zhao J."/>
            <person name="Cui S."/>
            <person name="Peng C."/>
            <person name="He B."/>
            <person name="Liu H."/>
        </authorList>
    </citation>
    <scope>NUCLEOTIDE SEQUENCE [LARGE SCALE GENOMIC DNA]</scope>
    <source>
        <strain evidence="2">Sdau11-99</strain>
    </source>
</reference>
<dbReference type="GO" id="GO:0032259">
    <property type="term" value="P:methylation"/>
    <property type="evidence" value="ECO:0007669"/>
    <property type="project" value="UniProtKB-KW"/>
</dbReference>
<dbReference type="Proteomes" id="UP000572817">
    <property type="component" value="Unassembled WGS sequence"/>
</dbReference>
<evidence type="ECO:0000259" key="1">
    <source>
        <dbReference type="Pfam" id="PF13649"/>
    </source>
</evidence>
<keyword evidence="3" id="KW-1185">Reference proteome</keyword>